<dbReference type="PROSITE" id="PS51194">
    <property type="entry name" value="HELICASE_CTER"/>
    <property type="match status" value="1"/>
</dbReference>
<dbReference type="GO" id="GO:0004386">
    <property type="term" value="F:helicase activity"/>
    <property type="evidence" value="ECO:0007669"/>
    <property type="project" value="UniProtKB-KW"/>
</dbReference>
<protein>
    <submittedName>
        <fullName evidence="6">DNA helicase</fullName>
    </submittedName>
</protein>
<dbReference type="SUPFAM" id="SSF52540">
    <property type="entry name" value="P-loop containing nucleoside triphosphate hydrolases"/>
    <property type="match status" value="2"/>
</dbReference>
<dbReference type="AlphaFoldDB" id="A0A939HP17"/>
<feature type="domain" description="Helicase C-terminal" evidence="5">
    <location>
        <begin position="169"/>
        <end position="327"/>
    </location>
</feature>
<accession>A0A939HP17</accession>
<evidence type="ECO:0000256" key="3">
    <source>
        <dbReference type="ARBA" id="ARBA00022806"/>
    </source>
</evidence>
<organism evidence="6 7">
    <name type="scientific">Acetobacter garciniae</name>
    <dbReference type="NCBI Taxonomy" id="2817435"/>
    <lineage>
        <taxon>Bacteria</taxon>
        <taxon>Pseudomonadati</taxon>
        <taxon>Pseudomonadota</taxon>
        <taxon>Alphaproteobacteria</taxon>
        <taxon>Acetobacterales</taxon>
        <taxon>Acetobacteraceae</taxon>
        <taxon>Acetobacter</taxon>
    </lineage>
</organism>
<evidence type="ECO:0000259" key="5">
    <source>
        <dbReference type="PROSITE" id="PS51194"/>
    </source>
</evidence>
<evidence type="ECO:0000256" key="2">
    <source>
        <dbReference type="ARBA" id="ARBA00022801"/>
    </source>
</evidence>
<sequence length="859" mass="94825">MTVPLRPISPPPARDGAWVAPVRAIVGPTNTGKTHLALERMLAHASGVIGFPLRLLARENYERMVRLKGVRAVALITGEEKIIPPHARWFSCTVEAMPMDRPVDFVAVDEIQLCADPERGHIFTDRLLNARGLSETLFLGSDTIAPLLRTLVRGIEIETRPRLSNLTCSGHNRLSRLPPRSAIVAFSMAEVYAIAELIRRKRGGCAVVMGQLSPRTRNAQVALYQNREVDYLVATDAIGMGLNMDIHHVAFAGMAKFDGQRHRLLNAAEVAQIAGRAGRGTRDGTFGTTGECPPFPEPLVEAVEEHRFEPLSFLWWRNSVLDFATPAALHASLCVKPPTACLRPAEPATDMLVLRAFMQDKAISGLARTPEHTRLMWEVCQIPDFRKLGEDSHIRQCAQIFALLVRQGRLPSDWLRARLHGLEHTEGDIEALMQRLMGIRVWSYVAARTGWVEDAEHWQRHTRQLEDTLSDALHDRLTARFVDRRAASLARRLEEADGKPLLSAMNRLGEVSVEGHAVGHMRGFTFIPDPEAARADQALVLRAARRAARSEIPRMVARFLQAEGELALDLQSGALLWGDEPIGQLRPGPSVLRPAIAVRDAEFLDAIQKEKIRHKLAEFVTARIRHDLAPLFHAEDATAPHPALRGLIHRLMEHGGVTPCPERPSLTRADALLLARLHIAFGLDTLFCTRLLKPHPMALRRLLLGISLGHTMPDLPPPGAVSFALEHPPLPAEKAAFLSLGWVCAGAFAVRLDRAVAVRREMDALSALGQKPLPYALASRLGVVKKKLPVLLTALGGRVQPPVALPANQPGPPAPFMILPARVQKNQKKLRAFAHAPARPRTMKSDSPFAVLARLKERQ</sequence>
<dbReference type="InterPro" id="IPR027417">
    <property type="entry name" value="P-loop_NTPase"/>
</dbReference>
<dbReference type="PANTHER" id="PTHR12131:SF1">
    <property type="entry name" value="ATP-DEPENDENT RNA HELICASE SUPV3L1, MITOCHONDRIAL-RELATED"/>
    <property type="match status" value="1"/>
</dbReference>
<dbReference type="Pfam" id="PF22527">
    <property type="entry name" value="DEXQc_Suv3"/>
    <property type="match status" value="1"/>
</dbReference>
<comment type="caution">
    <text evidence="6">The sequence shown here is derived from an EMBL/GenBank/DDBJ whole genome shotgun (WGS) entry which is preliminary data.</text>
</comment>
<dbReference type="Proteomes" id="UP000664073">
    <property type="component" value="Unassembled WGS sequence"/>
</dbReference>
<keyword evidence="2" id="KW-0378">Hydrolase</keyword>
<keyword evidence="1" id="KW-0547">Nucleotide-binding</keyword>
<dbReference type="Pfam" id="PF00271">
    <property type="entry name" value="Helicase_C"/>
    <property type="match status" value="1"/>
</dbReference>
<keyword evidence="3 6" id="KW-0347">Helicase</keyword>
<evidence type="ECO:0000313" key="6">
    <source>
        <dbReference type="EMBL" id="MBO1324589.1"/>
    </source>
</evidence>
<dbReference type="EMBL" id="JAFVMH010000002">
    <property type="protein sequence ID" value="MBO1324589.1"/>
    <property type="molecule type" value="Genomic_DNA"/>
</dbReference>
<evidence type="ECO:0000256" key="4">
    <source>
        <dbReference type="ARBA" id="ARBA00022840"/>
    </source>
</evidence>
<dbReference type="PANTHER" id="PTHR12131">
    <property type="entry name" value="ATP-DEPENDENT RNA AND DNA HELICASE"/>
    <property type="match status" value="1"/>
</dbReference>
<dbReference type="GO" id="GO:0016787">
    <property type="term" value="F:hydrolase activity"/>
    <property type="evidence" value="ECO:0007669"/>
    <property type="project" value="UniProtKB-KW"/>
</dbReference>
<dbReference type="Gene3D" id="3.40.50.300">
    <property type="entry name" value="P-loop containing nucleotide triphosphate hydrolases"/>
    <property type="match status" value="2"/>
</dbReference>
<evidence type="ECO:0000256" key="1">
    <source>
        <dbReference type="ARBA" id="ARBA00022741"/>
    </source>
</evidence>
<dbReference type="InterPro" id="IPR050699">
    <property type="entry name" value="RNA-DNA_Helicase"/>
</dbReference>
<evidence type="ECO:0000313" key="7">
    <source>
        <dbReference type="Proteomes" id="UP000664073"/>
    </source>
</evidence>
<dbReference type="InterPro" id="IPR055206">
    <property type="entry name" value="DEXQc_SUV3"/>
</dbReference>
<keyword evidence="4" id="KW-0067">ATP-binding</keyword>
<dbReference type="InterPro" id="IPR001650">
    <property type="entry name" value="Helicase_C-like"/>
</dbReference>
<dbReference type="SMART" id="SM00490">
    <property type="entry name" value="HELICc"/>
    <property type="match status" value="1"/>
</dbReference>
<reference evidence="6" key="1">
    <citation type="submission" date="2021-03" db="EMBL/GenBank/DDBJ databases">
        <title>The complete genome sequence of Acetobacter sp. TBRC 12339.</title>
        <authorList>
            <person name="Charoenyingcharoen P."/>
            <person name="Yukphan P."/>
        </authorList>
    </citation>
    <scope>NUCLEOTIDE SEQUENCE</scope>
    <source>
        <strain evidence="6">TBRC 12339</strain>
    </source>
</reference>
<dbReference type="RefSeq" id="WP_207845276.1">
    <property type="nucleotide sequence ID" value="NZ_JAFVMH010000002.1"/>
</dbReference>
<name>A0A939HP17_9PROT</name>
<gene>
    <name evidence="6" type="ORF">J2D77_05390</name>
</gene>
<dbReference type="GO" id="GO:0005524">
    <property type="term" value="F:ATP binding"/>
    <property type="evidence" value="ECO:0007669"/>
    <property type="project" value="UniProtKB-KW"/>
</dbReference>
<keyword evidence="7" id="KW-1185">Reference proteome</keyword>
<proteinExistence type="predicted"/>